<evidence type="ECO:0000313" key="3">
    <source>
        <dbReference type="Proteomes" id="UP000307378"/>
    </source>
</evidence>
<comment type="caution">
    <text evidence="2">The sequence shown here is derived from an EMBL/GenBank/DDBJ whole genome shotgun (WGS) entry which is preliminary data.</text>
</comment>
<dbReference type="RefSeq" id="WP_136543419.1">
    <property type="nucleotide sequence ID" value="NZ_STGU01000024.1"/>
</dbReference>
<accession>A0A4V4HPN7</accession>
<dbReference type="Gene3D" id="3.40.50.720">
    <property type="entry name" value="NAD(P)-binding Rossmann-like Domain"/>
    <property type="match status" value="1"/>
</dbReference>
<dbReference type="Gene3D" id="3.90.25.10">
    <property type="entry name" value="UDP-galactose 4-epimerase, domain 1"/>
    <property type="match status" value="1"/>
</dbReference>
<dbReference type="InterPro" id="IPR036291">
    <property type="entry name" value="NAD(P)-bd_dom_sf"/>
</dbReference>
<dbReference type="InterPro" id="IPR008030">
    <property type="entry name" value="NmrA-like"/>
</dbReference>
<dbReference type="PANTHER" id="PTHR47129">
    <property type="entry name" value="QUINONE OXIDOREDUCTASE 2"/>
    <property type="match status" value="1"/>
</dbReference>
<dbReference type="Proteomes" id="UP000307378">
    <property type="component" value="Unassembled WGS sequence"/>
</dbReference>
<dbReference type="EMBL" id="STGU01000024">
    <property type="protein sequence ID" value="THV30596.1"/>
    <property type="molecule type" value="Genomic_DNA"/>
</dbReference>
<organism evidence="2 3">
    <name type="scientific">Rhizobium rosettiformans W3</name>
    <dbReference type="NCBI Taxonomy" id="538378"/>
    <lineage>
        <taxon>Bacteria</taxon>
        <taxon>Pseudomonadati</taxon>
        <taxon>Pseudomonadota</taxon>
        <taxon>Alphaproteobacteria</taxon>
        <taxon>Hyphomicrobiales</taxon>
        <taxon>Rhizobiaceae</taxon>
        <taxon>Rhizobium/Agrobacterium group</taxon>
        <taxon>Rhizobium</taxon>
    </lineage>
</organism>
<dbReference type="CDD" id="cd05269">
    <property type="entry name" value="TMR_SDR_a"/>
    <property type="match status" value="1"/>
</dbReference>
<evidence type="ECO:0000259" key="1">
    <source>
        <dbReference type="Pfam" id="PF05368"/>
    </source>
</evidence>
<gene>
    <name evidence="2" type="ORF">FAA86_22710</name>
</gene>
<dbReference type="SUPFAM" id="SSF51735">
    <property type="entry name" value="NAD(P)-binding Rossmann-fold domains"/>
    <property type="match status" value="1"/>
</dbReference>
<dbReference type="PANTHER" id="PTHR47129:SF1">
    <property type="entry name" value="NMRA-LIKE DOMAIN-CONTAINING PROTEIN"/>
    <property type="match status" value="1"/>
</dbReference>
<dbReference type="InterPro" id="IPR052718">
    <property type="entry name" value="NmrA-type_oxidoreductase"/>
</dbReference>
<protein>
    <submittedName>
        <fullName evidence="2">SDR family oxidoreductase</fullName>
    </submittedName>
</protein>
<name>A0A4V4HPN7_9HYPH</name>
<evidence type="ECO:0000313" key="2">
    <source>
        <dbReference type="EMBL" id="THV30596.1"/>
    </source>
</evidence>
<sequence length="299" mass="31405">MKAKYLVSGASGHLGRSVLHHLLHTSGVAAGDVIAASRKPEQLAELAAQGVQVRRVDFDDAASMQSAFADAEKVLIISTDSLDRPGHRLVQHRAAIAAAEKAGVQHLLYTSMPEPANSPLLFAPDHEGTEAAIEASTVPAWTILRNNWYFENVMMSAGPALASGHWYSAAGDGKVAHIARDDIGQAIAAALVAAGGEKKVYTLTGASSYAHRDMAALISAAAGKEITVVDVPVEGLVQGMVGAGLPEPVARVYASIDTMIGHGGLSRITNDFKTLTGREPQRFEAWIESQAPALKSMIA</sequence>
<dbReference type="Pfam" id="PF05368">
    <property type="entry name" value="NmrA"/>
    <property type="match status" value="1"/>
</dbReference>
<feature type="domain" description="NmrA-like" evidence="1">
    <location>
        <begin position="2"/>
        <end position="260"/>
    </location>
</feature>
<proteinExistence type="predicted"/>
<reference evidence="2 3" key="1">
    <citation type="submission" date="2019-04" db="EMBL/GenBank/DDBJ databases">
        <title>genome sequence of strain W3.</title>
        <authorList>
            <person name="Gao J."/>
            <person name="Sun J."/>
        </authorList>
    </citation>
    <scope>NUCLEOTIDE SEQUENCE [LARGE SCALE GENOMIC DNA]</scope>
    <source>
        <strain evidence="2 3">W3</strain>
    </source>
</reference>
<dbReference type="AlphaFoldDB" id="A0A4V4HPN7"/>